<gene>
    <name evidence="1" type="ORF">UFOPK2001_00504</name>
</gene>
<dbReference type="AlphaFoldDB" id="A0A6J6J213"/>
<reference evidence="1" key="1">
    <citation type="submission" date="2020-05" db="EMBL/GenBank/DDBJ databases">
        <authorList>
            <person name="Chiriac C."/>
            <person name="Salcher M."/>
            <person name="Ghai R."/>
            <person name="Kavagutti S V."/>
        </authorList>
    </citation>
    <scope>NUCLEOTIDE SEQUENCE</scope>
</reference>
<accession>A0A6J6J213</accession>
<dbReference type="EMBL" id="CAEZVN010000035">
    <property type="protein sequence ID" value="CAB4630778.1"/>
    <property type="molecule type" value="Genomic_DNA"/>
</dbReference>
<protein>
    <submittedName>
        <fullName evidence="1">Unannotated protein</fullName>
    </submittedName>
</protein>
<proteinExistence type="predicted"/>
<name>A0A6J6J213_9ZZZZ</name>
<dbReference type="SUPFAM" id="SSF46785">
    <property type="entry name" value="Winged helix' DNA-binding domain"/>
    <property type="match status" value="1"/>
</dbReference>
<organism evidence="1">
    <name type="scientific">freshwater metagenome</name>
    <dbReference type="NCBI Taxonomy" id="449393"/>
    <lineage>
        <taxon>unclassified sequences</taxon>
        <taxon>metagenomes</taxon>
        <taxon>ecological metagenomes</taxon>
    </lineage>
</organism>
<evidence type="ECO:0000313" key="1">
    <source>
        <dbReference type="EMBL" id="CAB4630778.1"/>
    </source>
</evidence>
<sequence length="193" mass="21135">MKVAAAKLSPLLKSDAQGLILAEIFMNADELFSISHLAEFAGTSLPTAMREVDRLLDGQLVIQKTVGRARFIQANKKHLLFDSVSQIVAFSYGPAAVLPPLLLGLDGIEHAYLFGIWAARLSRQTEAAPKEVDLLLIGNVSRIEASRAAARAEELLGREVNVQFATSLEWERGESDFVRMIKANPLVELALRP</sequence>
<dbReference type="InterPro" id="IPR036390">
    <property type="entry name" value="WH_DNA-bd_sf"/>
</dbReference>